<name>A0A4R2LDY7_9GAMM</name>
<evidence type="ECO:0000313" key="3">
    <source>
        <dbReference type="EMBL" id="TCO77555.1"/>
    </source>
</evidence>
<comment type="caution">
    <text evidence="3">The sequence shown here is derived from an EMBL/GenBank/DDBJ whole genome shotgun (WGS) entry which is preliminary data.</text>
</comment>
<keyword evidence="3" id="KW-0489">Methyltransferase</keyword>
<accession>A0A4R2LDY7</accession>
<dbReference type="GO" id="GO:0032259">
    <property type="term" value="P:methylation"/>
    <property type="evidence" value="ECO:0007669"/>
    <property type="project" value="UniProtKB-KW"/>
</dbReference>
<feature type="region of interest" description="Disordered" evidence="1">
    <location>
        <begin position="214"/>
        <end position="248"/>
    </location>
</feature>
<dbReference type="Pfam" id="PF08241">
    <property type="entry name" value="Methyltransf_11"/>
    <property type="match status" value="1"/>
</dbReference>
<protein>
    <submittedName>
        <fullName evidence="3">Methyltransferase family protein</fullName>
    </submittedName>
</protein>
<keyword evidence="4" id="KW-1185">Reference proteome</keyword>
<evidence type="ECO:0000313" key="4">
    <source>
        <dbReference type="Proteomes" id="UP000294980"/>
    </source>
</evidence>
<dbReference type="RefSeq" id="WP_117314370.1">
    <property type="nucleotide sequence ID" value="NZ_QQSW01000001.1"/>
</dbReference>
<organism evidence="3 4">
    <name type="scientific">Chromatocurvus halotolerans</name>
    <dbReference type="NCBI Taxonomy" id="1132028"/>
    <lineage>
        <taxon>Bacteria</taxon>
        <taxon>Pseudomonadati</taxon>
        <taxon>Pseudomonadota</taxon>
        <taxon>Gammaproteobacteria</taxon>
        <taxon>Cellvibrionales</taxon>
        <taxon>Halieaceae</taxon>
        <taxon>Chromatocurvus</taxon>
    </lineage>
</organism>
<dbReference type="AlphaFoldDB" id="A0A4R2LDY7"/>
<dbReference type="InterPro" id="IPR013216">
    <property type="entry name" value="Methyltransf_11"/>
</dbReference>
<feature type="domain" description="Methyltransferase type 11" evidence="2">
    <location>
        <begin position="115"/>
        <end position="164"/>
    </location>
</feature>
<dbReference type="GO" id="GO:0008757">
    <property type="term" value="F:S-adenosylmethionine-dependent methyltransferase activity"/>
    <property type="evidence" value="ECO:0007669"/>
    <property type="project" value="InterPro"/>
</dbReference>
<dbReference type="Proteomes" id="UP000294980">
    <property type="component" value="Unassembled WGS sequence"/>
</dbReference>
<proteinExistence type="predicted"/>
<evidence type="ECO:0000259" key="2">
    <source>
        <dbReference type="Pfam" id="PF08241"/>
    </source>
</evidence>
<dbReference type="EMBL" id="SLWX01000002">
    <property type="protein sequence ID" value="TCO77555.1"/>
    <property type="molecule type" value="Genomic_DNA"/>
</dbReference>
<sequence>MQFLKPVEVRLRQWRNRLAPWRYRGSAVHCPVCEADFSRFLPAGTGARYRENAVCPLCRARERDRLTWLFLQRNTQLFDKPLRLLHVAPEPRLADFFRQRAGTGYISADLMRRDVDFRLDVSALPFRDACLDAIYCSHVLQDVPDDRAALAEFRRTLRPGGWAILNVPLHAETTCENVRPDNVRPRFDRRPDEHLRQYGHDYLQRLEEAGFTASVTRPGDLESSEAQRSRLGIDGPRTGYVHSVIRPG</sequence>
<reference evidence="3 4" key="1">
    <citation type="submission" date="2019-03" db="EMBL/GenBank/DDBJ databases">
        <title>Genomic Encyclopedia of Type Strains, Phase IV (KMG-IV): sequencing the most valuable type-strain genomes for metagenomic binning, comparative biology and taxonomic classification.</title>
        <authorList>
            <person name="Goeker M."/>
        </authorList>
    </citation>
    <scope>NUCLEOTIDE SEQUENCE [LARGE SCALE GENOMIC DNA]</scope>
    <source>
        <strain evidence="3 4">DSM 23344</strain>
    </source>
</reference>
<dbReference type="Gene3D" id="3.40.50.150">
    <property type="entry name" value="Vaccinia Virus protein VP39"/>
    <property type="match status" value="1"/>
</dbReference>
<dbReference type="OrthoDB" id="9808140at2"/>
<evidence type="ECO:0000256" key="1">
    <source>
        <dbReference type="SAM" id="MobiDB-lite"/>
    </source>
</evidence>
<keyword evidence="3" id="KW-0808">Transferase</keyword>
<dbReference type="InterPro" id="IPR029063">
    <property type="entry name" value="SAM-dependent_MTases_sf"/>
</dbReference>
<dbReference type="SUPFAM" id="SSF53335">
    <property type="entry name" value="S-adenosyl-L-methionine-dependent methyltransferases"/>
    <property type="match status" value="1"/>
</dbReference>
<gene>
    <name evidence="3" type="ORF">EV688_10212</name>
</gene>